<dbReference type="Pfam" id="PF12832">
    <property type="entry name" value="MFS_1_like"/>
    <property type="match status" value="1"/>
</dbReference>
<feature type="transmembrane region" description="Helical" evidence="6">
    <location>
        <begin position="308"/>
        <end position="329"/>
    </location>
</feature>
<evidence type="ECO:0000259" key="7">
    <source>
        <dbReference type="Pfam" id="PF12832"/>
    </source>
</evidence>
<keyword evidence="3 6" id="KW-0812">Transmembrane</keyword>
<evidence type="ECO:0000256" key="2">
    <source>
        <dbReference type="ARBA" id="ARBA00005241"/>
    </source>
</evidence>
<keyword evidence="4 6" id="KW-1133">Transmembrane helix</keyword>
<dbReference type="SUPFAM" id="SSF103473">
    <property type="entry name" value="MFS general substrate transporter"/>
    <property type="match status" value="1"/>
</dbReference>
<evidence type="ECO:0000256" key="3">
    <source>
        <dbReference type="ARBA" id="ARBA00022692"/>
    </source>
</evidence>
<accession>A0AAV2QHR8</accession>
<evidence type="ECO:0000256" key="4">
    <source>
        <dbReference type="ARBA" id="ARBA00022989"/>
    </source>
</evidence>
<feature type="domain" description="Major facilitator superfamily associated" evidence="7">
    <location>
        <begin position="12"/>
        <end position="366"/>
    </location>
</feature>
<dbReference type="Proteomes" id="UP001497623">
    <property type="component" value="Unassembled WGS sequence"/>
</dbReference>
<feature type="non-terminal residue" evidence="8">
    <location>
        <position position="386"/>
    </location>
</feature>
<keyword evidence="9" id="KW-1185">Reference proteome</keyword>
<dbReference type="GO" id="GO:0016020">
    <property type="term" value="C:membrane"/>
    <property type="evidence" value="ECO:0007669"/>
    <property type="project" value="UniProtKB-SubCell"/>
</dbReference>
<dbReference type="InterPro" id="IPR036259">
    <property type="entry name" value="MFS_trans_sf"/>
</dbReference>
<dbReference type="PANTHER" id="PTHR16172">
    <property type="entry name" value="MAJOR FACILITATOR SUPERFAMILY DOMAIN-CONTAINING PROTEIN 6-LIKE"/>
    <property type="match status" value="1"/>
</dbReference>
<evidence type="ECO:0000313" key="8">
    <source>
        <dbReference type="EMBL" id="CAL4082756.1"/>
    </source>
</evidence>
<organism evidence="8 9">
    <name type="scientific">Meganyctiphanes norvegica</name>
    <name type="common">Northern krill</name>
    <name type="synonym">Thysanopoda norvegica</name>
    <dbReference type="NCBI Taxonomy" id="48144"/>
    <lineage>
        <taxon>Eukaryota</taxon>
        <taxon>Metazoa</taxon>
        <taxon>Ecdysozoa</taxon>
        <taxon>Arthropoda</taxon>
        <taxon>Crustacea</taxon>
        <taxon>Multicrustacea</taxon>
        <taxon>Malacostraca</taxon>
        <taxon>Eumalacostraca</taxon>
        <taxon>Eucarida</taxon>
        <taxon>Euphausiacea</taxon>
        <taxon>Euphausiidae</taxon>
        <taxon>Meganyctiphanes</taxon>
    </lineage>
</organism>
<dbReference type="AlphaFoldDB" id="A0AAV2QHR8"/>
<dbReference type="InterPro" id="IPR024989">
    <property type="entry name" value="MFS_assoc_dom"/>
</dbReference>
<comment type="similarity">
    <text evidence="2">Belongs to the major facilitator superfamily. MFSD6 family.</text>
</comment>
<dbReference type="InterPro" id="IPR051717">
    <property type="entry name" value="MFS_MFSD6"/>
</dbReference>
<keyword evidence="5 6" id="KW-0472">Membrane</keyword>
<feature type="transmembrane region" description="Helical" evidence="6">
    <location>
        <begin position="341"/>
        <end position="362"/>
    </location>
</feature>
<evidence type="ECO:0000256" key="5">
    <source>
        <dbReference type="ARBA" id="ARBA00023136"/>
    </source>
</evidence>
<name>A0AAV2QHR8_MEGNR</name>
<dbReference type="PANTHER" id="PTHR16172:SF41">
    <property type="entry name" value="MAJOR FACILITATOR SUPERFAMILY DOMAIN-CONTAINING PROTEIN 6-LIKE"/>
    <property type="match status" value="1"/>
</dbReference>
<feature type="transmembrane region" description="Helical" evidence="6">
    <location>
        <begin position="267"/>
        <end position="288"/>
    </location>
</feature>
<gene>
    <name evidence="8" type="ORF">MNOR_LOCUS11988</name>
</gene>
<protein>
    <recommendedName>
        <fullName evidence="7">Major facilitator superfamily associated domain-containing protein</fullName>
    </recommendedName>
</protein>
<dbReference type="EMBL" id="CAXKWB010006422">
    <property type="protein sequence ID" value="CAL4082756.1"/>
    <property type="molecule type" value="Genomic_DNA"/>
</dbReference>
<feature type="transmembrane region" description="Helical" evidence="6">
    <location>
        <begin position="16"/>
        <end position="33"/>
    </location>
</feature>
<dbReference type="Gene3D" id="1.20.1250.20">
    <property type="entry name" value="MFS general substrate transporter like domains"/>
    <property type="match status" value="1"/>
</dbReference>
<evidence type="ECO:0000256" key="1">
    <source>
        <dbReference type="ARBA" id="ARBA00004141"/>
    </source>
</evidence>
<comment type="caution">
    <text evidence="8">The sequence shown here is derived from an EMBL/GenBank/DDBJ whole genome shotgun (WGS) entry which is preliminary data.</text>
</comment>
<sequence length="386" mass="43302">MAIQINKDLLPVKAHYFLKFAGLAMTSFLPVIVRQKGVPTEGVGMMWSFLPVVNISSIILISYAADKFKAHRRFFLAGLSIMLLGLIAICFTPNIYSIESQMEICDPSDDIHENFNNSSDNSEKKYSVNVKRQICNLYSVCKNNSVINFECLGNDENRDLCLPNKTVILDNNSTLNCYFYVKENETLINKGDIDILNVTESYELQCSSDLCSIVSPNMHSFSLPKDIKCQDDYTFSFETKCSEEGFLQSAETKNKATMADTVMHVEFWLILVSLVLTYGGNHVSINLVDTATFQILGSDSHKYGSQRLFGTMGWGLMALAYGTVIDFFSKGLPQRDYTSGFILAFIMFMLSIISGALIKFVIEKKDEKTEGTMGNVLGNYQVILFL</sequence>
<comment type="subcellular location">
    <subcellularLocation>
        <location evidence="1">Membrane</location>
        <topology evidence="1">Multi-pass membrane protein</topology>
    </subcellularLocation>
</comment>
<feature type="transmembrane region" description="Helical" evidence="6">
    <location>
        <begin position="45"/>
        <end position="65"/>
    </location>
</feature>
<evidence type="ECO:0000313" key="9">
    <source>
        <dbReference type="Proteomes" id="UP001497623"/>
    </source>
</evidence>
<proteinExistence type="inferred from homology"/>
<evidence type="ECO:0000256" key="6">
    <source>
        <dbReference type="SAM" id="Phobius"/>
    </source>
</evidence>
<reference evidence="8 9" key="1">
    <citation type="submission" date="2024-05" db="EMBL/GenBank/DDBJ databases">
        <authorList>
            <person name="Wallberg A."/>
        </authorList>
    </citation>
    <scope>NUCLEOTIDE SEQUENCE [LARGE SCALE GENOMIC DNA]</scope>
</reference>
<feature type="transmembrane region" description="Helical" evidence="6">
    <location>
        <begin position="74"/>
        <end position="96"/>
    </location>
</feature>